<sequence>MVVVAVVDSAAGHSGYGGNQGCGHVGGGGHIGGGGGHIGIGGEPYYTSSTDSSSSSSWRRNTASPRSSTTSLTSEDSSHGSATSAVLRDLEAECRHDRNLPLPSARVHRSATTASSTSTSRKLPNPHSTPSSPILINNGGQTALYWDFHPTSVEEPEHEGPGKGVLGWTEDDEEILVYTRGRSGDAGVRRGLLTVNHHHHGSSGSLHSIHSMPSHTSSSMSSLGARYAGLVPGGVRRPLHDKFILHTVPEMRGAEGYYEGGPKQMFVVKLKNRSNQSMLDPDSRYPVFKKRPSEQSRHRPEPIYVANQPYPTPSMNPNLNANNQPYSIHGEREWSTDLSAVCDDNFGTFCLAMTFPSIVYGRNKARVEHLRTFNRPLDASKVPTVSKDGLTHAVLGLICLAWPLQMSNRKSIRNRYDIQGNAWKDLAAVLCCSGCELAQESREIDLEERALLEREAISYHHHM</sequence>
<dbReference type="OrthoDB" id="1045822at2759"/>
<feature type="region of interest" description="Disordered" evidence="1">
    <location>
        <begin position="277"/>
        <end position="298"/>
    </location>
</feature>
<dbReference type="PANTHER" id="PTHR15907">
    <property type="entry name" value="DUF614 FAMILY PROTEIN-RELATED"/>
    <property type="match status" value="1"/>
</dbReference>
<evidence type="ECO:0000256" key="1">
    <source>
        <dbReference type="SAM" id="MobiDB-lite"/>
    </source>
</evidence>
<dbReference type="InParanoid" id="A8P8Y9"/>
<feature type="compositionally biased region" description="Low complexity" evidence="1">
    <location>
        <begin position="110"/>
        <end position="120"/>
    </location>
</feature>
<dbReference type="AlphaFoldDB" id="A8P8Y9"/>
<dbReference type="RefSeq" id="XP_001839665.2">
    <property type="nucleotide sequence ID" value="XM_001839613.2"/>
</dbReference>
<dbReference type="NCBIfam" id="TIGR01571">
    <property type="entry name" value="A_thal_Cys_rich"/>
    <property type="match status" value="1"/>
</dbReference>
<dbReference type="VEuPathDB" id="FungiDB:CC1G_13122"/>
<feature type="region of interest" description="Disordered" evidence="1">
    <location>
        <begin position="98"/>
        <end position="136"/>
    </location>
</feature>
<evidence type="ECO:0000313" key="3">
    <source>
        <dbReference type="Proteomes" id="UP000001861"/>
    </source>
</evidence>
<dbReference type="HOGENOM" id="CLU_590530_0_0_1"/>
<dbReference type="EMBL" id="AACS02000011">
    <property type="protein sequence ID" value="EAU82149.2"/>
    <property type="molecule type" value="Genomic_DNA"/>
</dbReference>
<reference evidence="2 3" key="1">
    <citation type="journal article" date="2010" name="Proc. Natl. Acad. Sci. U.S.A.">
        <title>Insights into evolution of multicellular fungi from the assembled chromosomes of the mushroom Coprinopsis cinerea (Coprinus cinereus).</title>
        <authorList>
            <person name="Stajich J.E."/>
            <person name="Wilke S.K."/>
            <person name="Ahren D."/>
            <person name="Au C.H."/>
            <person name="Birren B.W."/>
            <person name="Borodovsky M."/>
            <person name="Burns C."/>
            <person name="Canback B."/>
            <person name="Casselton L.A."/>
            <person name="Cheng C.K."/>
            <person name="Deng J."/>
            <person name="Dietrich F.S."/>
            <person name="Fargo D.C."/>
            <person name="Farman M.L."/>
            <person name="Gathman A.C."/>
            <person name="Goldberg J."/>
            <person name="Guigo R."/>
            <person name="Hoegger P.J."/>
            <person name="Hooker J.B."/>
            <person name="Huggins A."/>
            <person name="James T.Y."/>
            <person name="Kamada T."/>
            <person name="Kilaru S."/>
            <person name="Kodira C."/>
            <person name="Kues U."/>
            <person name="Kupfer D."/>
            <person name="Kwan H.S."/>
            <person name="Lomsadze A."/>
            <person name="Li W."/>
            <person name="Lilly W.W."/>
            <person name="Ma L.J."/>
            <person name="Mackey A.J."/>
            <person name="Manning G."/>
            <person name="Martin F."/>
            <person name="Muraguchi H."/>
            <person name="Natvig D.O."/>
            <person name="Palmerini H."/>
            <person name="Ramesh M.A."/>
            <person name="Rehmeyer C.J."/>
            <person name="Roe B.A."/>
            <person name="Shenoy N."/>
            <person name="Stanke M."/>
            <person name="Ter-Hovhannisyan V."/>
            <person name="Tunlid A."/>
            <person name="Velagapudi R."/>
            <person name="Vision T.J."/>
            <person name="Zeng Q."/>
            <person name="Zolan M.E."/>
            <person name="Pukkila P.J."/>
        </authorList>
    </citation>
    <scope>NUCLEOTIDE SEQUENCE [LARGE SCALE GENOMIC DNA]</scope>
    <source>
        <strain evidence="3">Okayama-7 / 130 / ATCC MYA-4618 / FGSC 9003</strain>
    </source>
</reference>
<protein>
    <submittedName>
        <fullName evidence="2">Uncharacterized protein</fullName>
    </submittedName>
</protein>
<feature type="compositionally biased region" description="Polar residues" evidence="1">
    <location>
        <begin position="126"/>
        <end position="136"/>
    </location>
</feature>
<organism evidence="2 3">
    <name type="scientific">Coprinopsis cinerea (strain Okayama-7 / 130 / ATCC MYA-4618 / FGSC 9003)</name>
    <name type="common">Inky cap fungus</name>
    <name type="synonym">Hormographiella aspergillata</name>
    <dbReference type="NCBI Taxonomy" id="240176"/>
    <lineage>
        <taxon>Eukaryota</taxon>
        <taxon>Fungi</taxon>
        <taxon>Dikarya</taxon>
        <taxon>Basidiomycota</taxon>
        <taxon>Agaricomycotina</taxon>
        <taxon>Agaricomycetes</taxon>
        <taxon>Agaricomycetidae</taxon>
        <taxon>Agaricales</taxon>
        <taxon>Agaricineae</taxon>
        <taxon>Psathyrellaceae</taxon>
        <taxon>Coprinopsis</taxon>
    </lineage>
</organism>
<dbReference type="GeneID" id="6016287"/>
<dbReference type="Pfam" id="PF04749">
    <property type="entry name" value="PLAC8"/>
    <property type="match status" value="1"/>
</dbReference>
<name>A8P8Y9_COPC7</name>
<dbReference type="STRING" id="240176.A8P8Y9"/>
<dbReference type="Proteomes" id="UP000001861">
    <property type="component" value="Unassembled WGS sequence"/>
</dbReference>
<feature type="compositionally biased region" description="Low complexity" evidence="1">
    <location>
        <begin position="47"/>
        <end position="57"/>
    </location>
</feature>
<gene>
    <name evidence="2" type="ORF">CC1G_13122</name>
</gene>
<dbReference type="InterPro" id="IPR006461">
    <property type="entry name" value="PLAC_motif_containing"/>
</dbReference>
<proteinExistence type="predicted"/>
<feature type="region of interest" description="Disordered" evidence="1">
    <location>
        <begin position="47"/>
        <end position="83"/>
    </location>
</feature>
<dbReference type="KEGG" id="cci:CC1G_13122"/>
<comment type="caution">
    <text evidence="2">The sequence shown here is derived from an EMBL/GenBank/DDBJ whole genome shotgun (WGS) entry which is preliminary data.</text>
</comment>
<accession>A8P8Y9</accession>
<keyword evidence="3" id="KW-1185">Reference proteome</keyword>
<evidence type="ECO:0000313" key="2">
    <source>
        <dbReference type="EMBL" id="EAU82149.2"/>
    </source>
</evidence>